<evidence type="ECO:0000313" key="4">
    <source>
        <dbReference type="Proteomes" id="UP000626554"/>
    </source>
</evidence>
<accession>A0ABX2Q010</accession>
<dbReference type="CDD" id="cd18808">
    <property type="entry name" value="SF1_C_Upf1"/>
    <property type="match status" value="1"/>
</dbReference>
<dbReference type="InterPro" id="IPR047187">
    <property type="entry name" value="SF1_C_Upf1"/>
</dbReference>
<dbReference type="PANTHER" id="PTHR10887">
    <property type="entry name" value="DNA2/NAM7 HELICASE FAMILY"/>
    <property type="match status" value="1"/>
</dbReference>
<sequence>MPTKPLNLNPQFKKKVLSSFIRNGCKRRLRLSLYSHDARIELGMAPDQEARSVMGQIGEMGKEWQDEKIEELGLIFNQENIVASPSWPESRAVAHSLEDRLSELRPYQFVVEAEYDSNTPAFRRGMNLTELADEYGRKLGLGVNQADLIQVFPARCNSPAEEPQAFCTEVHPSGELIPITADDSRLRLRVIDIKMASEPGANYFAEVVYYGLTLAAWLYEGGHDKKFAVVAASAVWPGSYVDSNLTKVRKEILAAGETPTLEILATALESDLEIAHFETFVSKIRRFFNDTLPTVLKTPLADLVPFVNYSCQGCEFMGYPWEKDGIKSHNDLWCWPISKQTEHLSMVFGLSRGNALQLNVKTLSELAALPPDAPVFRDNATLRTQSTRFPGRAKALLGNLTASLADAGSDSLMPQWPDLKVYLFLDYDIASAVTITFGIRAYWLEPLPFDSTIPAADRRSESWDTFSGQDEVYVVESRDLEREEQEFLKFLRALRKILNRVISLDKTAIDEGRRTEGTKQKRSTYQIYLWDEAQRRHLQRLVGRHLNAIIRDPSIRDMAWLFPSAELLPQADQATSKSPFTLLSRVVQNTVAVPLPHHYTLFGVAQHYHGPDYTPPVIHPLYHDPLSDLIPGERIHELWGKKASQLTEKQGIILRTTRFKLAAMQIIAEQLARDLSKELLPTRLAAPILGTLPTRVLRDEPPFSQLLFEHARLNVAINDLDGYTVRAMPPHEREARFRSAILTRRLVGQEHDNALQRLQDFTPRELGTMPGLMIYELNQLSRELNARAGDIGYALSPLDQPHFVLKHPYSVLNPHFKIVGPGAREAVQTIAGAGLTAVSIEAIDRVNGTIALKPDTTSYIVASADPHATELNLEDARLLDLSVNVILDKFEFDGITSKVKCTLQGIGYPAIAYHNPAMRRALGIPETQPTNPPDPAPAARFLWDGPALKIETVPRQLVAVRTDLEPILQDLKRPLNSSQWSAWEWGLTHRLSLIWGPPGTGKSQTLRALLVGALLDANKRGITLRILVSSNTYAATDNVLEGLPELLTHVLPAVPVDIFRLESDSKDRPSNLDESIVSLKVQKCNSSREVQAIQRRLDVPQGLIVVGSTPHQIHNLAIAYHTASGLTGERRNQATQRRWFDLIIIDEASQMDVASATLVVSKAAEDGAYVLAGDDLQLPPIQAAESPQGLEHFLGSIFEYTRHVQEVEPNSLDINYRSNKTLVEFTRRANYSDNLKSYSEDLALDLAPFPTGWPPYWPFDLDWSENWGQLLNPAHPATAFTYSDEVSGQANSFEVDTVAAVALLLRNSLRRQLLNERQLDGSIKDASTELHSAETFWGRAIGVVTPHKAQMSKIVERLQDVFSDDSMPEKIRSAVDTVERFQGQQRDVIIASFGIGDPDLIQSEDEFLFSLRRFNVLASRARAKLIVLAPQSLIDHLSNDAKVLFESHLLKGYVESYCHHVTPLDLPAGLGDPPIPHGYLRQR</sequence>
<keyword evidence="3" id="KW-0067">ATP-binding</keyword>
<dbReference type="SUPFAM" id="SSF52540">
    <property type="entry name" value="P-loop containing nucleoside triphosphate hydrolases"/>
    <property type="match status" value="1"/>
</dbReference>
<comment type="caution">
    <text evidence="3">The sequence shown here is derived from an EMBL/GenBank/DDBJ whole genome shotgun (WGS) entry which is preliminary data.</text>
</comment>
<reference evidence="3 4" key="1">
    <citation type="submission" date="2020-05" db="EMBL/GenBank/DDBJ databases">
        <title>Hymenobacter terrestris sp. nov. and Hymenobacter lapidiphilus sp. nov., isolated from regoliths in Antarctica.</title>
        <authorList>
            <person name="Sedlacek I."/>
            <person name="Pantucek R."/>
            <person name="Zeman M."/>
            <person name="Holochova P."/>
            <person name="Kralova S."/>
            <person name="Stankova E."/>
            <person name="Sedo O."/>
            <person name="Micenkova L."/>
            <person name="Svec P."/>
            <person name="Gupta V."/>
            <person name="Sood U."/>
            <person name="Korpole U.S."/>
            <person name="Lal R."/>
        </authorList>
    </citation>
    <scope>NUCLEOTIDE SEQUENCE [LARGE SCALE GENOMIC DNA]</scope>
    <source>
        <strain evidence="3 4">P5252</strain>
    </source>
</reference>
<feature type="domain" description="DNA2/NAM7 helicase helicase" evidence="1">
    <location>
        <begin position="975"/>
        <end position="1091"/>
    </location>
</feature>
<keyword evidence="3" id="KW-0547">Nucleotide-binding</keyword>
<protein>
    <submittedName>
        <fullName evidence="3">ATP-binding protein</fullName>
    </submittedName>
</protein>
<keyword evidence="4" id="KW-1185">Reference proteome</keyword>
<feature type="domain" description="DNA2/NAM7 helicase-like C-terminal" evidence="2">
    <location>
        <begin position="1196"/>
        <end position="1429"/>
    </location>
</feature>
<dbReference type="GO" id="GO:0005524">
    <property type="term" value="F:ATP binding"/>
    <property type="evidence" value="ECO:0007669"/>
    <property type="project" value="UniProtKB-KW"/>
</dbReference>
<evidence type="ECO:0000313" key="3">
    <source>
        <dbReference type="EMBL" id="NVO84277.1"/>
    </source>
</evidence>
<dbReference type="InterPro" id="IPR041677">
    <property type="entry name" value="DNA2/NAM7_AAA_11"/>
</dbReference>
<gene>
    <name evidence="3" type="ORF">HW556_05235</name>
</gene>
<evidence type="ECO:0000259" key="2">
    <source>
        <dbReference type="Pfam" id="PF13087"/>
    </source>
</evidence>
<dbReference type="EMBL" id="JABKAV010000009">
    <property type="protein sequence ID" value="NVO84277.1"/>
    <property type="molecule type" value="Genomic_DNA"/>
</dbReference>
<proteinExistence type="predicted"/>
<dbReference type="InterPro" id="IPR041679">
    <property type="entry name" value="DNA2/NAM7-like_C"/>
</dbReference>
<dbReference type="Pfam" id="PF13087">
    <property type="entry name" value="AAA_12"/>
    <property type="match status" value="1"/>
</dbReference>
<dbReference type="Proteomes" id="UP000626554">
    <property type="component" value="Unassembled WGS sequence"/>
</dbReference>
<dbReference type="Pfam" id="PF13086">
    <property type="entry name" value="AAA_11"/>
    <property type="match status" value="1"/>
</dbReference>
<organism evidence="3 4">
    <name type="scientific">Hymenobacter terrestris</name>
    <dbReference type="NCBI Taxonomy" id="2748310"/>
    <lineage>
        <taxon>Bacteria</taxon>
        <taxon>Pseudomonadati</taxon>
        <taxon>Bacteroidota</taxon>
        <taxon>Cytophagia</taxon>
        <taxon>Cytophagales</taxon>
        <taxon>Hymenobacteraceae</taxon>
        <taxon>Hymenobacter</taxon>
    </lineage>
</organism>
<dbReference type="Gene3D" id="3.40.50.300">
    <property type="entry name" value="P-loop containing nucleotide triphosphate hydrolases"/>
    <property type="match status" value="2"/>
</dbReference>
<evidence type="ECO:0000259" key="1">
    <source>
        <dbReference type="Pfam" id="PF13086"/>
    </source>
</evidence>
<dbReference type="PANTHER" id="PTHR10887:SF495">
    <property type="entry name" value="HELICASE SENATAXIN ISOFORM X1-RELATED"/>
    <property type="match status" value="1"/>
</dbReference>
<dbReference type="InterPro" id="IPR045055">
    <property type="entry name" value="DNA2/NAM7-like"/>
</dbReference>
<dbReference type="InterPro" id="IPR027417">
    <property type="entry name" value="P-loop_NTPase"/>
</dbReference>
<dbReference type="RefSeq" id="WP_176898641.1">
    <property type="nucleotide sequence ID" value="NZ_JABKAV010000009.1"/>
</dbReference>
<name>A0ABX2Q010_9BACT</name>